<proteinExistence type="predicted"/>
<dbReference type="PANTHER" id="PTHR36838:SF3">
    <property type="entry name" value="TRANSPORTER AUXIN EFFLUX CARRIER EC FAMILY"/>
    <property type="match status" value="1"/>
</dbReference>
<dbReference type="GO" id="GO:0055085">
    <property type="term" value="P:transmembrane transport"/>
    <property type="evidence" value="ECO:0007669"/>
    <property type="project" value="InterPro"/>
</dbReference>
<reference evidence="7 8" key="1">
    <citation type="submission" date="2020-04" db="EMBL/GenBank/DDBJ databases">
        <authorList>
            <person name="Hitch T.C.A."/>
            <person name="Wylensek D."/>
            <person name="Clavel T."/>
        </authorList>
    </citation>
    <scope>NUCLEOTIDE SEQUENCE [LARGE SCALE GENOMIC DNA]</scope>
    <source>
        <strain evidence="7 8">PG-251-APC-1</strain>
    </source>
</reference>
<dbReference type="GO" id="GO:0016020">
    <property type="term" value="C:membrane"/>
    <property type="evidence" value="ECO:0007669"/>
    <property type="project" value="UniProtKB-SubCell"/>
</dbReference>
<evidence type="ECO:0000313" key="8">
    <source>
        <dbReference type="Proteomes" id="UP000522333"/>
    </source>
</evidence>
<evidence type="ECO:0000256" key="1">
    <source>
        <dbReference type="ARBA" id="ARBA00004141"/>
    </source>
</evidence>
<keyword evidence="2" id="KW-0813">Transport</keyword>
<sequence>MIEAFSAVVPVFLLIGLGVCLDLFRALPENANQTLSLYVLNVALPLLLFQIMATAPLESFAHPQFWLGVIAAQFLIYGVCYAADRILARHDSAAATVTALGGCFCNAAFVGIPVITSALPGNAEALFVAGLFTITPNLLFVVGQVQLAAHDPSRSMPQGRKAVLLHVLRYSLLYNAVFWGMAGGVLVSALGLGLWDPLNRAAELVGHTAAPCMLVTLGLTLRERLAVVLRHAGGHALLRQTALQICKLVVQPLVCWGILAALGVEGLWLAVSVIMAASGSALVVPVLADVHHAGPEEATLTALVSNGLSLFSLSFFIWVMRLLGHI</sequence>
<evidence type="ECO:0000256" key="3">
    <source>
        <dbReference type="ARBA" id="ARBA00022475"/>
    </source>
</evidence>
<comment type="subcellular location">
    <subcellularLocation>
        <location evidence="1">Membrane</location>
        <topology evidence="1">Multi-pass membrane protein</topology>
    </subcellularLocation>
</comment>
<dbReference type="Proteomes" id="UP000522333">
    <property type="component" value="Unassembled WGS sequence"/>
</dbReference>
<dbReference type="PANTHER" id="PTHR36838">
    <property type="entry name" value="AUXIN EFFLUX CARRIER FAMILY PROTEIN"/>
    <property type="match status" value="1"/>
</dbReference>
<dbReference type="Pfam" id="PF03547">
    <property type="entry name" value="Mem_trans"/>
    <property type="match status" value="1"/>
</dbReference>
<keyword evidence="6" id="KW-0472">Membrane</keyword>
<dbReference type="InterPro" id="IPR004776">
    <property type="entry name" value="Mem_transp_PIN-like"/>
</dbReference>
<accession>A0A848C8D3</accession>
<comment type="caution">
    <text evidence="7">The sequence shown here is derived from an EMBL/GenBank/DDBJ whole genome shotgun (WGS) entry which is preliminary data.</text>
</comment>
<dbReference type="AlphaFoldDB" id="A0A848C8D3"/>
<protein>
    <submittedName>
        <fullName evidence="7">AEC family transporter</fullName>
    </submittedName>
</protein>
<organism evidence="7 8">
    <name type="scientific">Desulfovibrio piger</name>
    <dbReference type="NCBI Taxonomy" id="901"/>
    <lineage>
        <taxon>Bacteria</taxon>
        <taxon>Pseudomonadati</taxon>
        <taxon>Thermodesulfobacteriota</taxon>
        <taxon>Desulfovibrionia</taxon>
        <taxon>Desulfovibrionales</taxon>
        <taxon>Desulfovibrionaceae</taxon>
        <taxon>Desulfovibrio</taxon>
    </lineage>
</organism>
<keyword evidence="5" id="KW-1133">Transmembrane helix</keyword>
<gene>
    <name evidence="7" type="ORF">HF854_02745</name>
</gene>
<dbReference type="RefSeq" id="WP_168934905.1">
    <property type="nucleotide sequence ID" value="NZ_CAJKKT010000040.1"/>
</dbReference>
<keyword evidence="3" id="KW-1003">Cell membrane</keyword>
<evidence type="ECO:0000313" key="7">
    <source>
        <dbReference type="EMBL" id="NME51470.1"/>
    </source>
</evidence>
<dbReference type="EMBL" id="JABAFY010000006">
    <property type="protein sequence ID" value="NME51470.1"/>
    <property type="molecule type" value="Genomic_DNA"/>
</dbReference>
<evidence type="ECO:0000256" key="5">
    <source>
        <dbReference type="ARBA" id="ARBA00022989"/>
    </source>
</evidence>
<evidence type="ECO:0000256" key="2">
    <source>
        <dbReference type="ARBA" id="ARBA00022448"/>
    </source>
</evidence>
<name>A0A848C8D3_9BACT</name>
<evidence type="ECO:0000256" key="6">
    <source>
        <dbReference type="ARBA" id="ARBA00023136"/>
    </source>
</evidence>
<keyword evidence="4" id="KW-0812">Transmembrane</keyword>
<evidence type="ECO:0000256" key="4">
    <source>
        <dbReference type="ARBA" id="ARBA00022692"/>
    </source>
</evidence>